<dbReference type="GO" id="GO:0005737">
    <property type="term" value="C:cytoplasm"/>
    <property type="evidence" value="ECO:0007669"/>
    <property type="project" value="UniProtKB-SubCell"/>
</dbReference>
<evidence type="ECO:0000256" key="9">
    <source>
        <dbReference type="ARBA" id="ARBA00041798"/>
    </source>
</evidence>
<dbReference type="SUPFAM" id="SSF54495">
    <property type="entry name" value="UBC-like"/>
    <property type="match status" value="1"/>
</dbReference>
<dbReference type="GO" id="GO:0005524">
    <property type="term" value="F:ATP binding"/>
    <property type="evidence" value="ECO:0007669"/>
    <property type="project" value="UniProtKB-KW"/>
</dbReference>
<dbReference type="GO" id="GO:0016740">
    <property type="term" value="F:transferase activity"/>
    <property type="evidence" value="ECO:0007669"/>
    <property type="project" value="UniProtKB-KW"/>
</dbReference>
<keyword evidence="4" id="KW-0053">Apoptosis</keyword>
<evidence type="ECO:0000256" key="2">
    <source>
        <dbReference type="ARBA" id="ARBA00022490"/>
    </source>
</evidence>
<evidence type="ECO:0000256" key="5">
    <source>
        <dbReference type="ARBA" id="ARBA00022741"/>
    </source>
</evidence>
<evidence type="ECO:0000313" key="13">
    <source>
        <dbReference type="EMBL" id="QHU29811.1"/>
    </source>
</evidence>
<dbReference type="SMART" id="SM00212">
    <property type="entry name" value="UBCc"/>
    <property type="match status" value="1"/>
</dbReference>
<dbReference type="PANTHER" id="PTHR46116:SF26">
    <property type="entry name" value="UBIQUITIN-CONJUGATING ENZYME E2 Z"/>
    <property type="match status" value="1"/>
</dbReference>
<dbReference type="GO" id="GO:0005634">
    <property type="term" value="C:nucleus"/>
    <property type="evidence" value="ECO:0007669"/>
    <property type="project" value="TreeGrafter"/>
</dbReference>
<comment type="subcellular location">
    <subcellularLocation>
        <location evidence="1">Cytoplasm</location>
    </subcellularLocation>
</comment>
<dbReference type="GO" id="GO:0004869">
    <property type="term" value="F:cysteine-type endopeptidase inhibitor activity"/>
    <property type="evidence" value="ECO:0007669"/>
    <property type="project" value="TreeGrafter"/>
</dbReference>
<evidence type="ECO:0000256" key="1">
    <source>
        <dbReference type="ARBA" id="ARBA00004496"/>
    </source>
</evidence>
<dbReference type="Gene3D" id="3.10.110.10">
    <property type="entry name" value="Ubiquitin Conjugating Enzyme"/>
    <property type="match status" value="1"/>
</dbReference>
<evidence type="ECO:0000256" key="3">
    <source>
        <dbReference type="ARBA" id="ARBA00022679"/>
    </source>
</evidence>
<dbReference type="EMBL" id="MN740497">
    <property type="protein sequence ID" value="QHU29811.1"/>
    <property type="molecule type" value="Genomic_DNA"/>
</dbReference>
<evidence type="ECO:0000256" key="11">
    <source>
        <dbReference type="ARBA" id="ARBA00042401"/>
    </source>
</evidence>
<evidence type="ECO:0000256" key="4">
    <source>
        <dbReference type="ARBA" id="ARBA00022703"/>
    </source>
</evidence>
<protein>
    <recommendedName>
        <fullName evidence="8">Ubiquitin-conjugating enzyme E2 Z</fullName>
    </recommendedName>
    <alternativeName>
        <fullName evidence="9">E2 ubiquitin-conjugating enzyme Z</fullName>
    </alternativeName>
    <alternativeName>
        <fullName evidence="11">Ubiquitin carrier protein Z</fullName>
    </alternativeName>
    <alternativeName>
        <fullName evidence="10">Ubiquitin-protein ligase Z</fullName>
    </alternativeName>
</protein>
<dbReference type="AlphaFoldDB" id="A0A6C0LJH1"/>
<dbReference type="PANTHER" id="PTHR46116">
    <property type="entry name" value="(E3-INDEPENDENT) E2 UBIQUITIN-CONJUGATING ENZYME"/>
    <property type="match status" value="1"/>
</dbReference>
<dbReference type="InterPro" id="IPR000608">
    <property type="entry name" value="UBC"/>
</dbReference>
<evidence type="ECO:0000256" key="10">
    <source>
        <dbReference type="ARBA" id="ARBA00042316"/>
    </source>
</evidence>
<keyword evidence="6" id="KW-0833">Ubl conjugation pathway</keyword>
<keyword evidence="7" id="KW-0067">ATP-binding</keyword>
<evidence type="ECO:0000259" key="12">
    <source>
        <dbReference type="PROSITE" id="PS50127"/>
    </source>
</evidence>
<feature type="domain" description="UBC core" evidence="12">
    <location>
        <begin position="6"/>
        <end position="167"/>
    </location>
</feature>
<dbReference type="Pfam" id="PF00179">
    <property type="entry name" value="UQ_con"/>
    <property type="match status" value="1"/>
</dbReference>
<evidence type="ECO:0000256" key="6">
    <source>
        <dbReference type="ARBA" id="ARBA00022786"/>
    </source>
</evidence>
<proteinExistence type="predicted"/>
<keyword evidence="3" id="KW-0808">Transferase</keyword>
<accession>A0A6C0LJH1</accession>
<dbReference type="GO" id="GO:0043066">
    <property type="term" value="P:negative regulation of apoptotic process"/>
    <property type="evidence" value="ECO:0007669"/>
    <property type="project" value="TreeGrafter"/>
</dbReference>
<sequence length="236" mass="27449">MEVGSLSFKRLMKDVRSIMKQPLHEHGIYYSHNEDNILKGYALIIGPEDTPYAYGYYLFQIDYPPEYPLAPPKFTFLTNGDNIRMNPNLYRSGKVCVSILNTWRGDQWSSCQTLKTILLTLLTILNDKPLLNEPGYNETSDDFISYNNIITYKNIEVAILNVIDNKISPSICSKFKNDIIVNFKSNYLKIMDTINKEIKIMGTVDTLIHTKVYSMRVDLKYNDLKSRIQKIFKKYK</sequence>
<organism evidence="13">
    <name type="scientific">viral metagenome</name>
    <dbReference type="NCBI Taxonomy" id="1070528"/>
    <lineage>
        <taxon>unclassified sequences</taxon>
        <taxon>metagenomes</taxon>
        <taxon>organismal metagenomes</taxon>
    </lineage>
</organism>
<dbReference type="GO" id="GO:0006915">
    <property type="term" value="P:apoptotic process"/>
    <property type="evidence" value="ECO:0007669"/>
    <property type="project" value="UniProtKB-KW"/>
</dbReference>
<name>A0A6C0LJH1_9ZZZZ</name>
<dbReference type="InterPro" id="IPR016135">
    <property type="entry name" value="UBQ-conjugating_enzyme/RWD"/>
</dbReference>
<dbReference type="PROSITE" id="PS50127">
    <property type="entry name" value="UBC_2"/>
    <property type="match status" value="1"/>
</dbReference>
<keyword evidence="2" id="KW-0963">Cytoplasm</keyword>
<keyword evidence="5" id="KW-0547">Nucleotide-binding</keyword>
<evidence type="ECO:0000256" key="8">
    <source>
        <dbReference type="ARBA" id="ARBA00039894"/>
    </source>
</evidence>
<reference evidence="13" key="1">
    <citation type="journal article" date="2020" name="Nature">
        <title>Giant virus diversity and host interactions through global metagenomics.</title>
        <authorList>
            <person name="Schulz F."/>
            <person name="Roux S."/>
            <person name="Paez-Espino D."/>
            <person name="Jungbluth S."/>
            <person name="Walsh D.A."/>
            <person name="Denef V.J."/>
            <person name="McMahon K.D."/>
            <person name="Konstantinidis K.T."/>
            <person name="Eloe-Fadrosh E.A."/>
            <person name="Kyrpides N.C."/>
            <person name="Woyke T."/>
        </authorList>
    </citation>
    <scope>NUCLEOTIDE SEQUENCE</scope>
    <source>
        <strain evidence="13">GVMAG-M-3300027810-10</strain>
    </source>
</reference>
<evidence type="ECO:0000256" key="7">
    <source>
        <dbReference type="ARBA" id="ARBA00022840"/>
    </source>
</evidence>